<evidence type="ECO:0000313" key="6">
    <source>
        <dbReference type="Proteomes" id="UP000705867"/>
    </source>
</evidence>
<dbReference type="InterPro" id="IPR051011">
    <property type="entry name" value="Metal_resp_trans_reg"/>
</dbReference>
<reference evidence="5" key="1">
    <citation type="journal article" date="2021" name="bioRxiv">
        <title>Unraveling nitrogen, sulfur and carbon metabolic pathways and microbial community transcriptional responses to substrate deprivation and toxicity stresses in a bioreactor mimicking anoxic brackish coastal sediment conditions.</title>
        <authorList>
            <person name="Martins P.D."/>
            <person name="Echeveste M.J."/>
            <person name="Arshad A."/>
            <person name="Kurth J."/>
            <person name="Ouboter H."/>
            <person name="Jetten M.S.M."/>
            <person name="Welte C.U."/>
        </authorList>
    </citation>
    <scope>NUCLEOTIDE SEQUENCE</scope>
    <source>
        <strain evidence="5">MAG_39</strain>
    </source>
</reference>
<dbReference type="CDD" id="cd00090">
    <property type="entry name" value="HTH_ARSR"/>
    <property type="match status" value="1"/>
</dbReference>
<reference evidence="5" key="2">
    <citation type="submission" date="2021-08" db="EMBL/GenBank/DDBJ databases">
        <authorList>
            <person name="Dalcin Martins P."/>
        </authorList>
    </citation>
    <scope>NUCLEOTIDE SEQUENCE</scope>
    <source>
        <strain evidence="5">MAG_39</strain>
    </source>
</reference>
<dbReference type="InterPro" id="IPR011991">
    <property type="entry name" value="ArsR-like_HTH"/>
</dbReference>
<dbReference type="NCBIfam" id="NF033788">
    <property type="entry name" value="HTH_metalloreg"/>
    <property type="match status" value="1"/>
</dbReference>
<evidence type="ECO:0000256" key="2">
    <source>
        <dbReference type="ARBA" id="ARBA00023125"/>
    </source>
</evidence>
<accession>A0A953M3J7</accession>
<dbReference type="Proteomes" id="UP000705867">
    <property type="component" value="Unassembled WGS sequence"/>
</dbReference>
<evidence type="ECO:0000256" key="3">
    <source>
        <dbReference type="ARBA" id="ARBA00023163"/>
    </source>
</evidence>
<dbReference type="GO" id="GO:0003677">
    <property type="term" value="F:DNA binding"/>
    <property type="evidence" value="ECO:0007669"/>
    <property type="project" value="UniProtKB-KW"/>
</dbReference>
<name>A0A953M3J7_9BACT</name>
<evidence type="ECO:0000259" key="4">
    <source>
        <dbReference type="PROSITE" id="PS50987"/>
    </source>
</evidence>
<dbReference type="PRINTS" id="PR00778">
    <property type="entry name" value="HTHARSR"/>
</dbReference>
<dbReference type="InterPro" id="IPR001845">
    <property type="entry name" value="HTH_ArsR_DNA-bd_dom"/>
</dbReference>
<keyword evidence="1" id="KW-0805">Transcription regulation</keyword>
<dbReference type="InterPro" id="IPR036390">
    <property type="entry name" value="WH_DNA-bd_sf"/>
</dbReference>
<dbReference type="AlphaFoldDB" id="A0A953M3J7"/>
<dbReference type="PROSITE" id="PS50987">
    <property type="entry name" value="HTH_ARSR_2"/>
    <property type="match status" value="1"/>
</dbReference>
<organism evidence="5 6">
    <name type="scientific">Candidatus Nitrobium versatile</name>
    <dbReference type="NCBI Taxonomy" id="2884831"/>
    <lineage>
        <taxon>Bacteria</taxon>
        <taxon>Pseudomonadati</taxon>
        <taxon>Nitrospirota</taxon>
        <taxon>Nitrospiria</taxon>
        <taxon>Nitrospirales</taxon>
        <taxon>Nitrospiraceae</taxon>
        <taxon>Candidatus Nitrobium</taxon>
    </lineage>
</organism>
<protein>
    <submittedName>
        <fullName evidence="5">Metalloregulator ArsR/SmtB family transcription factor</fullName>
    </submittedName>
</protein>
<sequence length="111" mass="12075">MPDNGKIPISIENLARTLKVLGDPNRLNIVLSIGKGTCSVTEIINATGLSQTLVSFHLKTLRDTSIVTPKRNGPFIYYRLTEPALLENLVALSSTINNLDPVNAQPYEAEA</sequence>
<dbReference type="Pfam" id="PF01022">
    <property type="entry name" value="HTH_5"/>
    <property type="match status" value="1"/>
</dbReference>
<comment type="caution">
    <text evidence="5">The sequence shown here is derived from an EMBL/GenBank/DDBJ whole genome shotgun (WGS) entry which is preliminary data.</text>
</comment>
<feature type="domain" description="HTH arsR-type" evidence="4">
    <location>
        <begin position="7"/>
        <end position="100"/>
    </location>
</feature>
<dbReference type="SUPFAM" id="SSF46785">
    <property type="entry name" value="Winged helix' DNA-binding domain"/>
    <property type="match status" value="1"/>
</dbReference>
<dbReference type="GO" id="GO:0003700">
    <property type="term" value="F:DNA-binding transcription factor activity"/>
    <property type="evidence" value="ECO:0007669"/>
    <property type="project" value="InterPro"/>
</dbReference>
<dbReference type="PANTHER" id="PTHR43132">
    <property type="entry name" value="ARSENICAL RESISTANCE OPERON REPRESSOR ARSR-RELATED"/>
    <property type="match status" value="1"/>
</dbReference>
<dbReference type="Gene3D" id="1.10.10.10">
    <property type="entry name" value="Winged helix-like DNA-binding domain superfamily/Winged helix DNA-binding domain"/>
    <property type="match status" value="1"/>
</dbReference>
<keyword evidence="3" id="KW-0804">Transcription</keyword>
<keyword evidence="2" id="KW-0238">DNA-binding</keyword>
<proteinExistence type="predicted"/>
<evidence type="ECO:0000256" key="1">
    <source>
        <dbReference type="ARBA" id="ARBA00023015"/>
    </source>
</evidence>
<evidence type="ECO:0000313" key="5">
    <source>
        <dbReference type="EMBL" id="MBZ0158241.1"/>
    </source>
</evidence>
<dbReference type="SMART" id="SM00418">
    <property type="entry name" value="HTH_ARSR"/>
    <property type="match status" value="1"/>
</dbReference>
<dbReference type="EMBL" id="JAIOIV010000144">
    <property type="protein sequence ID" value="MBZ0158241.1"/>
    <property type="molecule type" value="Genomic_DNA"/>
</dbReference>
<gene>
    <name evidence="5" type="ORF">K8I29_18760</name>
</gene>
<dbReference type="PANTHER" id="PTHR43132:SF2">
    <property type="entry name" value="ARSENICAL RESISTANCE OPERON REPRESSOR ARSR-RELATED"/>
    <property type="match status" value="1"/>
</dbReference>
<dbReference type="InterPro" id="IPR036388">
    <property type="entry name" value="WH-like_DNA-bd_sf"/>
</dbReference>